<dbReference type="WBParaSite" id="nRc.2.0.1.t30592-RA">
    <property type="protein sequence ID" value="nRc.2.0.1.t30592-RA"/>
    <property type="gene ID" value="nRc.2.0.1.g30592"/>
</dbReference>
<proteinExistence type="predicted"/>
<accession>A0A915JY18</accession>
<evidence type="ECO:0000313" key="2">
    <source>
        <dbReference type="WBParaSite" id="nRc.2.0.1.t30592-RA"/>
    </source>
</evidence>
<keyword evidence="1" id="KW-1185">Reference proteome</keyword>
<protein>
    <submittedName>
        <fullName evidence="2">Uncharacterized protein</fullName>
    </submittedName>
</protein>
<reference evidence="2" key="1">
    <citation type="submission" date="2022-11" db="UniProtKB">
        <authorList>
            <consortium name="WormBaseParasite"/>
        </authorList>
    </citation>
    <scope>IDENTIFICATION</scope>
</reference>
<name>A0A915JY18_ROMCU</name>
<dbReference type="AlphaFoldDB" id="A0A915JY18"/>
<dbReference type="Proteomes" id="UP000887565">
    <property type="component" value="Unplaced"/>
</dbReference>
<organism evidence="1 2">
    <name type="scientific">Romanomermis culicivorax</name>
    <name type="common">Nematode worm</name>
    <dbReference type="NCBI Taxonomy" id="13658"/>
    <lineage>
        <taxon>Eukaryota</taxon>
        <taxon>Metazoa</taxon>
        <taxon>Ecdysozoa</taxon>
        <taxon>Nematoda</taxon>
        <taxon>Enoplea</taxon>
        <taxon>Dorylaimia</taxon>
        <taxon>Mermithida</taxon>
        <taxon>Mermithoidea</taxon>
        <taxon>Mermithidae</taxon>
        <taxon>Romanomermis</taxon>
    </lineage>
</organism>
<sequence length="125" mass="12831">MQIRIAGNCRGGCGFPGDGSCCGSHVGQGDHHGHRSKRSEIGGIAAIVGGIPSARRRRRGEDEVKVCECSSGGGFTLGGGSCVLIKEGRSEGNPVGSNGLSGSKFHRADKFCQRSMGTGPSVSLW</sequence>
<evidence type="ECO:0000313" key="1">
    <source>
        <dbReference type="Proteomes" id="UP000887565"/>
    </source>
</evidence>